<sequence>MTPEPAPGGRRRRRTQGAVAATLALGLLAGCAAEADDAAPLTRVPATSTAPTPAPAPPADVPDVPVSAATLPPAEQVVPPTGLAIDALGIALPVEPVGVQPDGQMEIPPQAEVAGWYRFGAAPGDPDGTVVIAAHVDSVASAGLGPFAKLGDLAVGDAVSVTRADGAVVTYAVTGRSSVAKPEVAWGDVFLRDGGPRLVLVTCGGVWHQDRRSYSDNVIVTAEPIG</sequence>
<dbReference type="Proteomes" id="UP000321484">
    <property type="component" value="Unassembled WGS sequence"/>
</dbReference>
<dbReference type="Gene3D" id="2.40.260.10">
    <property type="entry name" value="Sortase"/>
    <property type="match status" value="1"/>
</dbReference>
<feature type="region of interest" description="Disordered" evidence="2">
    <location>
        <begin position="42"/>
        <end position="62"/>
    </location>
</feature>
<dbReference type="InterPro" id="IPR042001">
    <property type="entry name" value="Sortase_F"/>
</dbReference>
<feature type="signal peptide" evidence="3">
    <location>
        <begin position="1"/>
        <end position="35"/>
    </location>
</feature>
<dbReference type="RefSeq" id="WP_146819917.1">
    <property type="nucleotide sequence ID" value="NZ_BJYK01000009.1"/>
</dbReference>
<feature type="chain" id="PRO_5021987090" description="Class F sortase" evidence="3">
    <location>
        <begin position="36"/>
        <end position="226"/>
    </location>
</feature>
<proteinExistence type="predicted"/>
<dbReference type="AlphaFoldDB" id="A0A511Z1D2"/>
<organism evidence="4 5">
    <name type="scientific">Actinotalea fermentans</name>
    <dbReference type="NCBI Taxonomy" id="43671"/>
    <lineage>
        <taxon>Bacteria</taxon>
        <taxon>Bacillati</taxon>
        <taxon>Actinomycetota</taxon>
        <taxon>Actinomycetes</taxon>
        <taxon>Micrococcales</taxon>
        <taxon>Cellulomonadaceae</taxon>
        <taxon>Actinotalea</taxon>
    </lineage>
</organism>
<evidence type="ECO:0000256" key="1">
    <source>
        <dbReference type="ARBA" id="ARBA00022801"/>
    </source>
</evidence>
<evidence type="ECO:0000313" key="5">
    <source>
        <dbReference type="Proteomes" id="UP000321484"/>
    </source>
</evidence>
<name>A0A511Z1D2_9CELL</name>
<dbReference type="SUPFAM" id="SSF63817">
    <property type="entry name" value="Sortase"/>
    <property type="match status" value="1"/>
</dbReference>
<evidence type="ECO:0008006" key="6">
    <source>
        <dbReference type="Google" id="ProtNLM"/>
    </source>
</evidence>
<dbReference type="InterPro" id="IPR005754">
    <property type="entry name" value="Sortase"/>
</dbReference>
<evidence type="ECO:0000256" key="2">
    <source>
        <dbReference type="SAM" id="MobiDB-lite"/>
    </source>
</evidence>
<dbReference type="GO" id="GO:0016787">
    <property type="term" value="F:hydrolase activity"/>
    <property type="evidence" value="ECO:0007669"/>
    <property type="project" value="UniProtKB-KW"/>
</dbReference>
<feature type="compositionally biased region" description="Low complexity" evidence="2">
    <location>
        <begin position="42"/>
        <end position="51"/>
    </location>
</feature>
<reference evidence="4 5" key="1">
    <citation type="submission" date="2019-07" db="EMBL/GenBank/DDBJ databases">
        <title>Whole genome shotgun sequence of Actinotalea fermentans NBRC 105374.</title>
        <authorList>
            <person name="Hosoyama A."/>
            <person name="Uohara A."/>
            <person name="Ohji S."/>
            <person name="Ichikawa N."/>
        </authorList>
    </citation>
    <scope>NUCLEOTIDE SEQUENCE [LARGE SCALE GENOMIC DNA]</scope>
    <source>
        <strain evidence="4 5">NBRC 105374</strain>
    </source>
</reference>
<dbReference type="InterPro" id="IPR023365">
    <property type="entry name" value="Sortase_dom-sf"/>
</dbReference>
<gene>
    <name evidence="4" type="ORF">AFE02nite_29950</name>
</gene>
<dbReference type="CDD" id="cd05829">
    <property type="entry name" value="Sortase_F"/>
    <property type="match status" value="1"/>
</dbReference>
<keyword evidence="1" id="KW-0378">Hydrolase</keyword>
<dbReference type="EMBL" id="BJYK01000009">
    <property type="protein sequence ID" value="GEN81261.1"/>
    <property type="molecule type" value="Genomic_DNA"/>
</dbReference>
<dbReference type="Pfam" id="PF04203">
    <property type="entry name" value="Sortase"/>
    <property type="match status" value="1"/>
</dbReference>
<keyword evidence="3" id="KW-0732">Signal</keyword>
<accession>A0A511Z1D2</accession>
<protein>
    <recommendedName>
        <fullName evidence="6">Class F sortase</fullName>
    </recommendedName>
</protein>
<dbReference type="OrthoDB" id="525039at2"/>
<evidence type="ECO:0000256" key="3">
    <source>
        <dbReference type="SAM" id="SignalP"/>
    </source>
</evidence>
<keyword evidence="5" id="KW-1185">Reference proteome</keyword>
<comment type="caution">
    <text evidence="4">The sequence shown here is derived from an EMBL/GenBank/DDBJ whole genome shotgun (WGS) entry which is preliminary data.</text>
</comment>
<evidence type="ECO:0000313" key="4">
    <source>
        <dbReference type="EMBL" id="GEN81261.1"/>
    </source>
</evidence>